<organism evidence="2 3">
    <name type="scientific">Naegleria lovaniensis</name>
    <name type="common">Amoeba</name>
    <dbReference type="NCBI Taxonomy" id="51637"/>
    <lineage>
        <taxon>Eukaryota</taxon>
        <taxon>Discoba</taxon>
        <taxon>Heterolobosea</taxon>
        <taxon>Tetramitia</taxon>
        <taxon>Eutetramitia</taxon>
        <taxon>Vahlkampfiidae</taxon>
        <taxon>Naegleria</taxon>
    </lineage>
</organism>
<evidence type="ECO:0000256" key="1">
    <source>
        <dbReference type="SAM" id="MobiDB-lite"/>
    </source>
</evidence>
<feature type="region of interest" description="Disordered" evidence="1">
    <location>
        <begin position="189"/>
        <end position="235"/>
    </location>
</feature>
<feature type="compositionally biased region" description="Polar residues" evidence="1">
    <location>
        <begin position="113"/>
        <end position="136"/>
    </location>
</feature>
<feature type="compositionally biased region" description="Basic and acidic residues" evidence="1">
    <location>
        <begin position="137"/>
        <end position="146"/>
    </location>
</feature>
<dbReference type="Proteomes" id="UP000816034">
    <property type="component" value="Unassembled WGS sequence"/>
</dbReference>
<evidence type="ECO:0000313" key="2">
    <source>
        <dbReference type="EMBL" id="KAG2387867.1"/>
    </source>
</evidence>
<name>A0AA88KS95_NAELO</name>
<protein>
    <submittedName>
        <fullName evidence="2">Uncharacterized protein</fullName>
    </submittedName>
</protein>
<proteinExistence type="predicted"/>
<feature type="compositionally biased region" description="Pro residues" evidence="1">
    <location>
        <begin position="225"/>
        <end position="234"/>
    </location>
</feature>
<comment type="caution">
    <text evidence="2">The sequence shown here is derived from an EMBL/GenBank/DDBJ whole genome shotgun (WGS) entry which is preliminary data.</text>
</comment>
<dbReference type="EMBL" id="PYSW02000012">
    <property type="protein sequence ID" value="KAG2387867.1"/>
    <property type="molecule type" value="Genomic_DNA"/>
</dbReference>
<accession>A0AA88KS95</accession>
<sequence>MNSDGDRLSNMMDVSELWTNEDLNFFINIQTPIHKKKGDLLFPASRRNQLHEEDPSTGLSMSPLLLLEKDVRVGASLHSTQDQKKDTSQHSSNKLLPQSSTTIMSRNEKRLTKPTSQPTHTRSTFSQNNILQNTLDKSSKKVEARDKKQRKVVNDENLSPNIIVTAQKDQKPLSNNIIPKKQVQIISPIPKLSQHEKQPTIKQATNLDPPHSQNQQLNDKKNNPENPPPLPSLPPQQLILKLFEEKQKRFLAKFKSDSHALLDYISSVTIDQ</sequence>
<dbReference type="AlphaFoldDB" id="A0AA88KS95"/>
<feature type="compositionally biased region" description="Polar residues" evidence="1">
    <location>
        <begin position="89"/>
        <end position="105"/>
    </location>
</feature>
<feature type="region of interest" description="Disordered" evidence="1">
    <location>
        <begin position="77"/>
        <end position="154"/>
    </location>
</feature>
<reference evidence="2 3" key="1">
    <citation type="journal article" date="2018" name="BMC Genomics">
        <title>The genome of Naegleria lovaniensis, the basis for a comparative approach to unravel pathogenicity factors of the human pathogenic amoeba N. fowleri.</title>
        <authorList>
            <person name="Liechti N."/>
            <person name="Schurch N."/>
            <person name="Bruggmann R."/>
            <person name="Wittwer M."/>
        </authorList>
    </citation>
    <scope>NUCLEOTIDE SEQUENCE [LARGE SCALE GENOMIC DNA]</scope>
    <source>
        <strain evidence="2 3">ATCC 30569</strain>
    </source>
</reference>
<keyword evidence="3" id="KW-1185">Reference proteome</keyword>
<gene>
    <name evidence="2" type="ORF">C9374_001461</name>
</gene>
<dbReference type="RefSeq" id="XP_044551859.1">
    <property type="nucleotide sequence ID" value="XM_044690614.1"/>
</dbReference>
<feature type="compositionally biased region" description="Polar residues" evidence="1">
    <location>
        <begin position="200"/>
        <end position="216"/>
    </location>
</feature>
<evidence type="ECO:0000313" key="3">
    <source>
        <dbReference type="Proteomes" id="UP000816034"/>
    </source>
</evidence>
<dbReference type="GeneID" id="68093917"/>